<dbReference type="Gene3D" id="2.40.10.10">
    <property type="entry name" value="Trypsin-like serine proteases"/>
    <property type="match status" value="1"/>
</dbReference>
<proteinExistence type="inferred from homology"/>
<evidence type="ECO:0000256" key="1">
    <source>
        <dbReference type="ARBA" id="ARBA00023157"/>
    </source>
</evidence>
<reference evidence="4" key="1">
    <citation type="submission" date="2015-07" db="EMBL/GenBank/DDBJ databases">
        <title>MeaNS - Measles Nucleotide Surveillance Program.</title>
        <authorList>
            <person name="Tran T."/>
            <person name="Druce J."/>
        </authorList>
    </citation>
    <scope>NUCLEOTIDE SEQUENCE</scope>
    <source>
        <strain evidence="4">UCB-OBI-ISO-001</strain>
        <tissue evidence="4">Gonad</tissue>
    </source>
</reference>
<dbReference type="PANTHER" id="PTHR24256">
    <property type="entry name" value="TRYPTASE-RELATED"/>
    <property type="match status" value="1"/>
</dbReference>
<organism evidence="4">
    <name type="scientific">Octopus bimaculoides</name>
    <name type="common">California two-spotted octopus</name>
    <dbReference type="NCBI Taxonomy" id="37653"/>
    <lineage>
        <taxon>Eukaryota</taxon>
        <taxon>Metazoa</taxon>
        <taxon>Spiralia</taxon>
        <taxon>Lophotrochozoa</taxon>
        <taxon>Mollusca</taxon>
        <taxon>Cephalopoda</taxon>
        <taxon>Coleoidea</taxon>
        <taxon>Octopodiformes</taxon>
        <taxon>Octopoda</taxon>
        <taxon>Incirrata</taxon>
        <taxon>Octopodidae</taxon>
        <taxon>Octopus</taxon>
    </lineage>
</organism>
<dbReference type="Pfam" id="PF00089">
    <property type="entry name" value="Trypsin"/>
    <property type="match status" value="1"/>
</dbReference>
<sequence length="71" mass="7949">MSVLMIFQYSLQGDSGGALMCWEPDNRWTIVGVLSKGRYNCAANSPNVFTKISSMRGWIERSLGWSSKSQN</sequence>
<keyword evidence="1" id="KW-1015">Disulfide bond</keyword>
<gene>
    <name evidence="4" type="ORF">OCBIM_22030100mg</name>
</gene>
<dbReference type="EMBL" id="KQ420892">
    <property type="protein sequence ID" value="KOF78936.1"/>
    <property type="molecule type" value="Genomic_DNA"/>
</dbReference>
<dbReference type="GO" id="GO:0004252">
    <property type="term" value="F:serine-type endopeptidase activity"/>
    <property type="evidence" value="ECO:0007669"/>
    <property type="project" value="InterPro"/>
</dbReference>
<dbReference type="InterPro" id="IPR009003">
    <property type="entry name" value="Peptidase_S1_PA"/>
</dbReference>
<evidence type="ECO:0000313" key="4">
    <source>
        <dbReference type="EMBL" id="KOF78936.1"/>
    </source>
</evidence>
<accession>A0A0L8GPH0</accession>
<feature type="domain" description="Peptidase S1" evidence="3">
    <location>
        <begin position="9"/>
        <end position="59"/>
    </location>
</feature>
<dbReference type="GO" id="GO:0006508">
    <property type="term" value="P:proteolysis"/>
    <property type="evidence" value="ECO:0007669"/>
    <property type="project" value="InterPro"/>
</dbReference>
<dbReference type="SUPFAM" id="SSF50494">
    <property type="entry name" value="Trypsin-like serine proteases"/>
    <property type="match status" value="1"/>
</dbReference>
<dbReference type="InterPro" id="IPR043504">
    <property type="entry name" value="Peptidase_S1_PA_chymotrypsin"/>
</dbReference>
<dbReference type="InterPro" id="IPR001254">
    <property type="entry name" value="Trypsin_dom"/>
</dbReference>
<dbReference type="AlphaFoldDB" id="A0A0L8GPH0"/>
<evidence type="ECO:0000256" key="2">
    <source>
        <dbReference type="ARBA" id="ARBA00024195"/>
    </source>
</evidence>
<protein>
    <recommendedName>
        <fullName evidence="3">Peptidase S1 domain-containing protein</fullName>
    </recommendedName>
</protein>
<name>A0A0L8GPH0_OCTBM</name>
<comment type="similarity">
    <text evidence="2">Belongs to the peptidase S1 family. CLIP subfamily.</text>
</comment>
<evidence type="ECO:0000259" key="3">
    <source>
        <dbReference type="Pfam" id="PF00089"/>
    </source>
</evidence>
<dbReference type="OrthoDB" id="664115at2759"/>
<dbReference type="InterPro" id="IPR051487">
    <property type="entry name" value="Ser/Thr_Proteases_Immune/Dev"/>
</dbReference>